<keyword evidence="1" id="KW-1133">Transmembrane helix</keyword>
<feature type="transmembrane region" description="Helical" evidence="1">
    <location>
        <begin position="12"/>
        <end position="32"/>
    </location>
</feature>
<accession>D7DQA0</accession>
<evidence type="ECO:0000313" key="2">
    <source>
        <dbReference type="EMBL" id="ADI29471.1"/>
    </source>
</evidence>
<dbReference type="Proteomes" id="UP000000383">
    <property type="component" value="Chromosome"/>
</dbReference>
<dbReference type="RefSeq" id="WP_013147787.1">
    <property type="nucleotide sequence ID" value="NC_014207.1"/>
</dbReference>
<dbReference type="EMBL" id="CP002056">
    <property type="protein sequence ID" value="ADI29471.1"/>
    <property type="molecule type" value="Genomic_DNA"/>
</dbReference>
<gene>
    <name evidence="2" type="ordered locus">M301_1087</name>
</gene>
<reference evidence="3" key="1">
    <citation type="submission" date="2010-05" db="EMBL/GenBank/DDBJ databases">
        <title>Complete sequence of Methylotenera sp. 301.</title>
        <authorList>
            <person name="Lucas S."/>
            <person name="Copeland A."/>
            <person name="Lapidus A."/>
            <person name="Cheng J.-F."/>
            <person name="Bruce D."/>
            <person name="Goodwin L."/>
            <person name="Pitluck S."/>
            <person name="Clum A."/>
            <person name="Land M."/>
            <person name="Hauser L."/>
            <person name="Kyrpides N."/>
            <person name="Ivanova N."/>
            <person name="Chistoservova L."/>
            <person name="Kalyuzhnaya M."/>
            <person name="Woyke T."/>
        </authorList>
    </citation>
    <scope>NUCLEOTIDE SEQUENCE [LARGE SCALE GENOMIC DNA]</scope>
    <source>
        <strain evidence="3">301</strain>
    </source>
</reference>
<dbReference type="KEGG" id="meh:M301_1087"/>
<dbReference type="AlphaFoldDB" id="D7DQA0"/>
<sequence precursor="true">MKPITLIFKPSSKLTALLIIAGLFFSFMLLLTPVPFSLSVTLLLLILVLTSYFVMLDGLLCLPRSWKLLRINMVGDCHLTQKNDENFVVHIMPDSFVSAYLTVLHIVPEDFRWFKFWQNRYILLLQDNIDAESFRQLRVYLLWHKNSVNHHTNSTD</sequence>
<proteinExistence type="predicted"/>
<keyword evidence="1" id="KW-0472">Membrane</keyword>
<dbReference type="Pfam" id="PF07254">
    <property type="entry name" value="Cpta_toxin"/>
    <property type="match status" value="1"/>
</dbReference>
<evidence type="ECO:0008006" key="4">
    <source>
        <dbReference type="Google" id="ProtNLM"/>
    </source>
</evidence>
<evidence type="ECO:0000313" key="3">
    <source>
        <dbReference type="Proteomes" id="UP000000383"/>
    </source>
</evidence>
<name>D7DQA0_METV0</name>
<reference evidence="2 3" key="2">
    <citation type="journal article" date="2011" name="J. Bacteriol.">
        <title>Genomes of three methylotrophs from a single niche uncover genetic and metabolic divergence of Methylophilaceae.</title>
        <authorList>
            <person name="Lapidus A."/>
            <person name="Clum A."/>
            <person name="Labutti K."/>
            <person name="Kaluzhnaya M.G."/>
            <person name="Lim S."/>
            <person name="Beck D.A."/>
            <person name="Glavina Del Rio T."/>
            <person name="Nolan M."/>
            <person name="Mavromatis K."/>
            <person name="Huntemann M."/>
            <person name="Lucas S."/>
            <person name="Lidstrom M.E."/>
            <person name="Ivanova N."/>
            <person name="Chistoserdova L."/>
        </authorList>
    </citation>
    <scope>NUCLEOTIDE SEQUENCE [LARGE SCALE GENOMIC DNA]</scope>
    <source>
        <strain evidence="2 3">301</strain>
    </source>
</reference>
<organism evidence="2 3">
    <name type="scientific">Methylotenera versatilis (strain 301)</name>
    <dbReference type="NCBI Taxonomy" id="666681"/>
    <lineage>
        <taxon>Bacteria</taxon>
        <taxon>Pseudomonadati</taxon>
        <taxon>Pseudomonadota</taxon>
        <taxon>Betaproteobacteria</taxon>
        <taxon>Nitrosomonadales</taxon>
        <taxon>Methylophilaceae</taxon>
        <taxon>Methylotenera</taxon>
    </lineage>
</organism>
<feature type="transmembrane region" description="Helical" evidence="1">
    <location>
        <begin position="38"/>
        <end position="62"/>
    </location>
</feature>
<keyword evidence="1" id="KW-0812">Transmembrane</keyword>
<dbReference type="InterPro" id="IPR009883">
    <property type="entry name" value="YgfX"/>
</dbReference>
<keyword evidence="3" id="KW-1185">Reference proteome</keyword>
<protein>
    <recommendedName>
        <fullName evidence="4">Toxin CptA</fullName>
    </recommendedName>
</protein>
<dbReference type="HOGENOM" id="CLU_140397_1_0_4"/>
<evidence type="ECO:0000256" key="1">
    <source>
        <dbReference type="SAM" id="Phobius"/>
    </source>
</evidence>